<dbReference type="EMBL" id="CVQI01012447">
    <property type="protein sequence ID" value="CRK21879.1"/>
    <property type="molecule type" value="Genomic_DNA"/>
</dbReference>
<evidence type="ECO:0000313" key="2">
    <source>
        <dbReference type="EMBL" id="CRK21879.1"/>
    </source>
</evidence>
<feature type="compositionally biased region" description="Low complexity" evidence="1">
    <location>
        <begin position="25"/>
        <end position="38"/>
    </location>
</feature>
<evidence type="ECO:0000313" key="3">
    <source>
        <dbReference type="Proteomes" id="UP000045706"/>
    </source>
</evidence>
<accession>A0A0G4LJ01</accession>
<organism evidence="2 3">
    <name type="scientific">Verticillium longisporum</name>
    <name type="common">Verticillium dahliae var. longisporum</name>
    <dbReference type="NCBI Taxonomy" id="100787"/>
    <lineage>
        <taxon>Eukaryota</taxon>
        <taxon>Fungi</taxon>
        <taxon>Dikarya</taxon>
        <taxon>Ascomycota</taxon>
        <taxon>Pezizomycotina</taxon>
        <taxon>Sordariomycetes</taxon>
        <taxon>Hypocreomycetidae</taxon>
        <taxon>Glomerellales</taxon>
        <taxon>Plectosphaerellaceae</taxon>
        <taxon>Verticillium</taxon>
    </lineage>
</organism>
<protein>
    <submittedName>
        <fullName evidence="2">Uncharacterized protein</fullName>
    </submittedName>
</protein>
<feature type="region of interest" description="Disordered" evidence="1">
    <location>
        <begin position="21"/>
        <end position="72"/>
    </location>
</feature>
<evidence type="ECO:0000256" key="1">
    <source>
        <dbReference type="SAM" id="MobiDB-lite"/>
    </source>
</evidence>
<proteinExistence type="predicted"/>
<name>A0A0G4LJ01_VERLO</name>
<reference evidence="3" key="1">
    <citation type="submission" date="2015-05" db="EMBL/GenBank/DDBJ databases">
        <authorList>
            <person name="Fogelqvist Johan"/>
        </authorList>
    </citation>
    <scope>NUCLEOTIDE SEQUENCE [LARGE SCALE GENOMIC DNA]</scope>
</reference>
<sequence>MCGGRGGLAMAIKQAASSGRCPELASASSPSRSRSISSHPAMGDPRVRDLSTGVLSFPGVPPSPGAPLSPGVRLSLRRWDEPHPLYKPDYRYLCENLRGVITYWQQEYEELRVASTAYIDGLQEEIRRLATELAAAKKRDQEACEPAAPTTPKAMCAFPWDT</sequence>
<gene>
    <name evidence="2" type="ORF">BN1723_012510</name>
</gene>
<dbReference type="Proteomes" id="UP000045706">
    <property type="component" value="Unassembled WGS sequence"/>
</dbReference>
<dbReference type="AlphaFoldDB" id="A0A0G4LJ01"/>